<reference evidence="1" key="1">
    <citation type="journal article" date="2022" name="Proc. Natl. Acad. Sci. U.S.A.">
        <title>Life cycle and functional genomics of the unicellular red alga Galdieria for elucidating algal and plant evolution and industrial use.</title>
        <authorList>
            <person name="Hirooka S."/>
            <person name="Itabashi T."/>
            <person name="Ichinose T.M."/>
            <person name="Onuma R."/>
            <person name="Fujiwara T."/>
            <person name="Yamashita S."/>
            <person name="Jong L.W."/>
            <person name="Tomita R."/>
            <person name="Iwane A.H."/>
            <person name="Miyagishima S.Y."/>
        </authorList>
    </citation>
    <scope>NUCLEOTIDE SEQUENCE</scope>
    <source>
        <strain evidence="1">NBRC 102759</strain>
    </source>
</reference>
<organism evidence="1 2">
    <name type="scientific">Galdieria partita</name>
    <dbReference type="NCBI Taxonomy" id="83374"/>
    <lineage>
        <taxon>Eukaryota</taxon>
        <taxon>Rhodophyta</taxon>
        <taxon>Bangiophyceae</taxon>
        <taxon>Galdieriales</taxon>
        <taxon>Galdieriaceae</taxon>
        <taxon>Galdieria</taxon>
    </lineage>
</organism>
<gene>
    <name evidence="1" type="ORF">GpartN1_g7449.t1</name>
</gene>
<dbReference type="OrthoDB" id="10365151at2759"/>
<evidence type="ECO:0000313" key="2">
    <source>
        <dbReference type="Proteomes" id="UP001061958"/>
    </source>
</evidence>
<sequence>MISQTDGVVSQSVLRRCSRLETISSSQQSSIDPSYIFSHEVQKSIGRIDRLQEFVALTRSTNLPVLQALGNSLWHIIMPTLQLCREYEEKMLRPHPGNEGYIRRIFRLRSQMQYINDVFNTLQSYCLTIELGKQLDVSHSIHLLNFLYSHLIKVALSLGLDDLKSQMFLKIFSDCLVPVSEMMDSLLTRTLPSKSSYILTNGRDGLTLKDLKIFETISSRLDAVLNEYVILCVISEPKVLYQKRKSLHELFTETTACQASFNSLILFSYRWCETITKWSRTTLLEFQQYNMHTILETRKILESLDSLHCAIFGAIGEKSINSSMNSKELLQHMNSSHLLGTYSYQTFEKMLRFSQLTKTSAFMLGKMRRKQMTQLEMRIAFEMQHLLNVLLEFIQKGQLQWFHKTRQKLLSTCNLVQLRSLLEDHHTICTSYLFCRQHEKPIHDAILMALQKITQFVRYCRRLSPEMRRHRDVQMQEHAILQAYQKSCSMLYIMLSFKRNESDIDSLLQDNIRQLLLRLNYSDYYKLE</sequence>
<proteinExistence type="predicted"/>
<name>A0A9C7Q392_9RHOD</name>
<dbReference type="Proteomes" id="UP001061958">
    <property type="component" value="Unassembled WGS sequence"/>
</dbReference>
<accession>A0A9C7Q392</accession>
<protein>
    <submittedName>
        <fullName evidence="1">Uncharacterized protein</fullName>
    </submittedName>
</protein>
<evidence type="ECO:0000313" key="1">
    <source>
        <dbReference type="EMBL" id="GJQ15658.1"/>
    </source>
</evidence>
<reference evidence="1" key="2">
    <citation type="submission" date="2022-01" db="EMBL/GenBank/DDBJ databases">
        <authorList>
            <person name="Hirooka S."/>
            <person name="Miyagishima S.Y."/>
        </authorList>
    </citation>
    <scope>NUCLEOTIDE SEQUENCE</scope>
    <source>
        <strain evidence="1">NBRC 102759</strain>
    </source>
</reference>
<keyword evidence="2" id="KW-1185">Reference proteome</keyword>
<dbReference type="EMBL" id="BQMJ01000072">
    <property type="protein sequence ID" value="GJQ15658.1"/>
    <property type="molecule type" value="Genomic_DNA"/>
</dbReference>
<comment type="caution">
    <text evidence="1">The sequence shown here is derived from an EMBL/GenBank/DDBJ whole genome shotgun (WGS) entry which is preliminary data.</text>
</comment>
<dbReference type="AlphaFoldDB" id="A0A9C7Q392"/>